<dbReference type="FunFam" id="3.40.50.720:FF:000137">
    <property type="entry name" value="Hydroxysteroid (17-beta) dehydrogenase 3"/>
    <property type="match status" value="1"/>
</dbReference>
<organism evidence="6 7">
    <name type="scientific">Cherax quadricarinatus</name>
    <name type="common">Australian red claw crayfish</name>
    <dbReference type="NCBI Taxonomy" id="27406"/>
    <lineage>
        <taxon>Eukaryota</taxon>
        <taxon>Metazoa</taxon>
        <taxon>Ecdysozoa</taxon>
        <taxon>Arthropoda</taxon>
        <taxon>Crustacea</taxon>
        <taxon>Multicrustacea</taxon>
        <taxon>Malacostraca</taxon>
        <taxon>Eumalacostraca</taxon>
        <taxon>Eucarida</taxon>
        <taxon>Decapoda</taxon>
        <taxon>Pleocyemata</taxon>
        <taxon>Astacidea</taxon>
        <taxon>Parastacoidea</taxon>
        <taxon>Parastacidae</taxon>
        <taxon>Cherax</taxon>
    </lineage>
</organism>
<evidence type="ECO:0000313" key="6">
    <source>
        <dbReference type="EMBL" id="KAK8719034.1"/>
    </source>
</evidence>
<dbReference type="PROSITE" id="PS00061">
    <property type="entry name" value="ADH_SHORT"/>
    <property type="match status" value="1"/>
</dbReference>
<feature type="non-terminal residue" evidence="6">
    <location>
        <position position="1"/>
    </location>
</feature>
<dbReference type="PANTHER" id="PTHR43899:SF13">
    <property type="entry name" value="RH59310P"/>
    <property type="match status" value="1"/>
</dbReference>
<evidence type="ECO:0000256" key="3">
    <source>
        <dbReference type="ARBA" id="ARBA00022857"/>
    </source>
</evidence>
<protein>
    <submittedName>
        <fullName evidence="6">Uncharacterized protein</fullName>
    </submittedName>
</protein>
<dbReference type="InterPro" id="IPR051019">
    <property type="entry name" value="VLCFA-Steroid_DH"/>
</dbReference>
<comment type="subcellular location">
    <subcellularLocation>
        <location evidence="1">Endoplasmic reticulum</location>
    </subcellularLocation>
</comment>
<dbReference type="EMBL" id="JARKIK010003261">
    <property type="protein sequence ID" value="KAK8719034.1"/>
    <property type="molecule type" value="Genomic_DNA"/>
</dbReference>
<dbReference type="InterPro" id="IPR020904">
    <property type="entry name" value="Sc_DH/Rdtase_CS"/>
</dbReference>
<comment type="caution">
    <text evidence="6">The sequence shown here is derived from an EMBL/GenBank/DDBJ whole genome shotgun (WGS) entry which is preliminary data.</text>
</comment>
<dbReference type="Pfam" id="PF00106">
    <property type="entry name" value="adh_short"/>
    <property type="match status" value="1"/>
</dbReference>
<dbReference type="AlphaFoldDB" id="A0AAW0VPM3"/>
<keyword evidence="7" id="KW-1185">Reference proteome</keyword>
<dbReference type="PRINTS" id="PR00081">
    <property type="entry name" value="GDHRDH"/>
</dbReference>
<dbReference type="InterPro" id="IPR036291">
    <property type="entry name" value="NAD(P)-bd_dom_sf"/>
</dbReference>
<accession>A0AAW0VPM3</accession>
<evidence type="ECO:0000256" key="2">
    <source>
        <dbReference type="ARBA" id="ARBA00006484"/>
    </source>
</evidence>
<dbReference type="InterPro" id="IPR002347">
    <property type="entry name" value="SDR_fam"/>
</dbReference>
<comment type="similarity">
    <text evidence="2 5">Belongs to the short-chain dehydrogenases/reductases (SDR) family.</text>
</comment>
<evidence type="ECO:0000313" key="7">
    <source>
        <dbReference type="Proteomes" id="UP001445076"/>
    </source>
</evidence>
<proteinExistence type="inferred from homology"/>
<dbReference type="GO" id="GO:0016491">
    <property type="term" value="F:oxidoreductase activity"/>
    <property type="evidence" value="ECO:0007669"/>
    <property type="project" value="UniProtKB-KW"/>
</dbReference>
<dbReference type="SUPFAM" id="SSF51735">
    <property type="entry name" value="NAD(P)-binding Rossmann-fold domains"/>
    <property type="match status" value="1"/>
</dbReference>
<keyword evidence="3" id="KW-0521">NADP</keyword>
<reference evidence="6 7" key="1">
    <citation type="journal article" date="2024" name="BMC Genomics">
        <title>Genome assembly of redclaw crayfish (Cherax quadricarinatus) provides insights into its immune adaptation and hypoxia tolerance.</title>
        <authorList>
            <person name="Liu Z."/>
            <person name="Zheng J."/>
            <person name="Li H."/>
            <person name="Fang K."/>
            <person name="Wang S."/>
            <person name="He J."/>
            <person name="Zhou D."/>
            <person name="Weng S."/>
            <person name="Chi M."/>
            <person name="Gu Z."/>
            <person name="He J."/>
            <person name="Li F."/>
            <person name="Wang M."/>
        </authorList>
    </citation>
    <scope>NUCLEOTIDE SEQUENCE [LARGE SCALE GENOMIC DNA]</scope>
    <source>
        <strain evidence="6">ZL_2023a</strain>
    </source>
</reference>
<sequence length="372" mass="41151">PLLCECGGVVVRVRLVVAATQGESDSKQLSPCNRNDLASVGLKFVIHSPKAEYRCTMEMWEFIGKVAVALFIARIGWSLLKGVFGSFLAAAIRLNIDVKKTGEWAVVTGATDGIGRAYAFELARLGLKVVLVSRNPFKLQNVAAEINSKYGVDTKIIDVDFTKEDIYERLESEVGKLDVGVLVNNVGMSYDFPEYFTDISDCQEMCDRLINCNIKSLTHMTRIVLPGMVERKRGVIMNLSSLSSIIPAPLLAVYGATKAYVQSFSVSLAAEIASKGVTVQCVMPGFVVSNMSRIRRPTLMAPTPTAYVKSTLRTVGIEKCTAGYFMHKIQVYFIEVAKMHFPGWILTHIVFSQLKAFRTRGHKKKEKEAKTE</sequence>
<dbReference type="PRINTS" id="PR00080">
    <property type="entry name" value="SDRFAMILY"/>
</dbReference>
<dbReference type="CDD" id="cd05356">
    <property type="entry name" value="17beta-HSD1_like_SDR_c"/>
    <property type="match status" value="1"/>
</dbReference>
<name>A0AAW0VPM3_CHEQU</name>
<evidence type="ECO:0000256" key="4">
    <source>
        <dbReference type="ARBA" id="ARBA00023002"/>
    </source>
</evidence>
<evidence type="ECO:0000256" key="5">
    <source>
        <dbReference type="RuleBase" id="RU000363"/>
    </source>
</evidence>
<keyword evidence="4" id="KW-0560">Oxidoreductase</keyword>
<evidence type="ECO:0000256" key="1">
    <source>
        <dbReference type="ARBA" id="ARBA00004240"/>
    </source>
</evidence>
<dbReference type="Proteomes" id="UP001445076">
    <property type="component" value="Unassembled WGS sequence"/>
</dbReference>
<dbReference type="GO" id="GO:0005783">
    <property type="term" value="C:endoplasmic reticulum"/>
    <property type="evidence" value="ECO:0007669"/>
    <property type="project" value="UniProtKB-SubCell"/>
</dbReference>
<gene>
    <name evidence="6" type="ORF">OTU49_014291</name>
</gene>
<dbReference type="Gene3D" id="3.40.50.720">
    <property type="entry name" value="NAD(P)-binding Rossmann-like Domain"/>
    <property type="match status" value="1"/>
</dbReference>
<dbReference type="PANTHER" id="PTHR43899">
    <property type="entry name" value="RH59310P"/>
    <property type="match status" value="1"/>
</dbReference>